<dbReference type="Gene3D" id="3.30.1360.10">
    <property type="entry name" value="RNA polymerase, RBP11-like subunit"/>
    <property type="match status" value="1"/>
</dbReference>
<dbReference type="EMBL" id="KJ746601">
    <property type="protein sequence ID" value="AID67798.1"/>
    <property type="molecule type" value="Genomic_DNA"/>
</dbReference>
<sequence length="231" mass="25793">MTQKYHIDCLVDQLLSPTRRYTRFGLGPIEEGQGLTIANNLRRALLDGVPGWGITSASLQGAKHEFMVLEGVRESVLEILLNLREVVLKNEFDVETKTLLGFVNKQGPCLVYAKDLILPKGLTVVDPNQVIASISSDGQLSGEFRIEYGTKFNPKSFSSKTTPFLAIGGSFFPIKRVNYTIQKELNPITGEDNEYVFLELLTDNSIHPRHAILSAVDYLFDLFNPLKGYLV</sequence>
<dbReference type="InterPro" id="IPR011262">
    <property type="entry name" value="DNA-dir_RNA_pol_insert"/>
</dbReference>
<protein>
    <recommendedName>
        <fullName evidence="3">Plastid-encoded RNA polymerase subunit alpha</fullName>
    </recommendedName>
</protein>
<dbReference type="InterPro" id="IPR036603">
    <property type="entry name" value="RBP11-like"/>
</dbReference>
<name>A0A088CIQ3_9CHLO</name>
<geneLocation type="chloroplast" evidence="5"/>
<dbReference type="GO" id="GO:0000428">
    <property type="term" value="C:DNA-directed RNA polymerase complex"/>
    <property type="evidence" value="ECO:0007669"/>
    <property type="project" value="UniProtKB-KW"/>
</dbReference>
<gene>
    <name evidence="5" type="primary">rpoA</name>
</gene>
<accession>A0A088CIQ3</accession>
<dbReference type="InterPro" id="IPR011263">
    <property type="entry name" value="DNA-dir_RNA_pol_RpoA/D/Rpb3"/>
</dbReference>
<dbReference type="Pfam" id="PF01000">
    <property type="entry name" value="RNA_pol_A_bac"/>
    <property type="match status" value="1"/>
</dbReference>
<evidence type="ECO:0000313" key="5">
    <source>
        <dbReference type="EMBL" id="AID67798.1"/>
    </source>
</evidence>
<keyword evidence="5" id="KW-0934">Plastid</keyword>
<evidence type="ECO:0000256" key="3">
    <source>
        <dbReference type="ARBA" id="ARBA00031776"/>
    </source>
</evidence>
<keyword evidence="1" id="KW-0240">DNA-directed RNA polymerase</keyword>
<dbReference type="Pfam" id="PF01193">
    <property type="entry name" value="RNA_pol_L"/>
    <property type="match status" value="1"/>
</dbReference>
<organism evidence="5">
    <name type="scientific">Chloropicon primus</name>
    <dbReference type="NCBI Taxonomy" id="1764295"/>
    <lineage>
        <taxon>Eukaryota</taxon>
        <taxon>Viridiplantae</taxon>
        <taxon>Chlorophyta</taxon>
        <taxon>Chloropicophyceae</taxon>
        <taxon>Chloropicales</taxon>
        <taxon>Chloropicaceae</taxon>
        <taxon>Chloropicon</taxon>
    </lineage>
</organism>
<keyword evidence="2" id="KW-0804">Transcription</keyword>
<dbReference type="GO" id="GO:0006351">
    <property type="term" value="P:DNA-templated transcription"/>
    <property type="evidence" value="ECO:0007669"/>
    <property type="project" value="InterPro"/>
</dbReference>
<dbReference type="GO" id="GO:0046983">
    <property type="term" value="F:protein dimerization activity"/>
    <property type="evidence" value="ECO:0007669"/>
    <property type="project" value="InterPro"/>
</dbReference>
<dbReference type="SUPFAM" id="SSF56553">
    <property type="entry name" value="Insert subdomain of RNA polymerase alpha subunit"/>
    <property type="match status" value="1"/>
</dbReference>
<dbReference type="CDD" id="cd06928">
    <property type="entry name" value="RNAP_alpha_NTD"/>
    <property type="match status" value="1"/>
</dbReference>
<evidence type="ECO:0000256" key="1">
    <source>
        <dbReference type="ARBA" id="ARBA00022478"/>
    </source>
</evidence>
<dbReference type="SUPFAM" id="SSF55257">
    <property type="entry name" value="RBP11-like subunits of RNA polymerase"/>
    <property type="match status" value="1"/>
</dbReference>
<evidence type="ECO:0000259" key="4">
    <source>
        <dbReference type="SMART" id="SM00662"/>
    </source>
</evidence>
<evidence type="ECO:0000256" key="2">
    <source>
        <dbReference type="ARBA" id="ARBA00023163"/>
    </source>
</evidence>
<dbReference type="SMART" id="SM00662">
    <property type="entry name" value="RPOLD"/>
    <property type="match status" value="1"/>
</dbReference>
<keyword evidence="5" id="KW-0150">Chloroplast</keyword>
<feature type="domain" description="DNA-directed RNA polymerase RpoA/D/Rpb3-type" evidence="4">
    <location>
        <begin position="21"/>
        <end position="229"/>
    </location>
</feature>
<reference evidence="5" key="1">
    <citation type="journal article" date="2014" name="BMC Genomics">
        <title>Six newly sequenced chloroplast genomes from prasinophyte green algae provide insights into the relationships among prasinophyte lineages and the diversity of streamlined genome architecture in picoplanktonic species.</title>
        <authorList>
            <person name="Lemieux C."/>
            <person name="Otis C."/>
            <person name="Turmel M."/>
        </authorList>
    </citation>
    <scope>NUCLEOTIDE SEQUENCE</scope>
</reference>
<dbReference type="InterPro" id="IPR036643">
    <property type="entry name" value="RNApol_insert_sf"/>
</dbReference>
<dbReference type="GO" id="GO:0003899">
    <property type="term" value="F:DNA-directed RNA polymerase activity"/>
    <property type="evidence" value="ECO:0007669"/>
    <property type="project" value="InterPro"/>
</dbReference>
<dbReference type="Gene3D" id="2.170.120.12">
    <property type="entry name" value="DNA-directed RNA polymerase, insert domain"/>
    <property type="match status" value="1"/>
</dbReference>
<dbReference type="AlphaFoldDB" id="A0A088CIQ3"/>
<proteinExistence type="predicted"/>